<dbReference type="EMBL" id="JACIJG010000016">
    <property type="protein sequence ID" value="MBB5703638.1"/>
    <property type="molecule type" value="Genomic_DNA"/>
</dbReference>
<protein>
    <submittedName>
        <fullName evidence="1">Uncharacterized protein</fullName>
    </submittedName>
</protein>
<gene>
    <name evidence="1" type="ORF">FHS76_003547</name>
</gene>
<keyword evidence="2" id="KW-1185">Reference proteome</keyword>
<dbReference type="Proteomes" id="UP000555546">
    <property type="component" value="Unassembled WGS sequence"/>
</dbReference>
<evidence type="ECO:0000313" key="1">
    <source>
        <dbReference type="EMBL" id="MBB5703638.1"/>
    </source>
</evidence>
<evidence type="ECO:0000313" key="2">
    <source>
        <dbReference type="Proteomes" id="UP000555546"/>
    </source>
</evidence>
<dbReference type="RefSeq" id="WP_183655699.1">
    <property type="nucleotide sequence ID" value="NZ_JACIJG010000016.1"/>
</dbReference>
<organism evidence="1 2">
    <name type="scientific">Brucella daejeonensis</name>
    <dbReference type="NCBI Taxonomy" id="659015"/>
    <lineage>
        <taxon>Bacteria</taxon>
        <taxon>Pseudomonadati</taxon>
        <taxon>Pseudomonadota</taxon>
        <taxon>Alphaproteobacteria</taxon>
        <taxon>Hyphomicrobiales</taxon>
        <taxon>Brucellaceae</taxon>
        <taxon>Brucella/Ochrobactrum group</taxon>
        <taxon>Brucella</taxon>
    </lineage>
</organism>
<reference evidence="1 2" key="1">
    <citation type="submission" date="2020-08" db="EMBL/GenBank/DDBJ databases">
        <title>Genomic Encyclopedia of Type Strains, Phase IV (KMG-IV): sequencing the most valuable type-strain genomes for metagenomic binning, comparative biology and taxonomic classification.</title>
        <authorList>
            <person name="Goeker M."/>
        </authorList>
    </citation>
    <scope>NUCLEOTIDE SEQUENCE [LARGE SCALE GENOMIC DNA]</scope>
    <source>
        <strain evidence="1 2">DSM 26944</strain>
    </source>
</reference>
<comment type="caution">
    <text evidence="1">The sequence shown here is derived from an EMBL/GenBank/DDBJ whole genome shotgun (WGS) entry which is preliminary data.</text>
</comment>
<name>A0A7W9AZT5_9HYPH</name>
<accession>A0A7W9AZT5</accession>
<dbReference type="AlphaFoldDB" id="A0A7W9AZT5"/>
<sequence>MRFPGARLITGFKNWRLRKKSVSQGAEPFLEKAEHEGLQPPELERPMENISIRITTENSNIEETDTRQLAA</sequence>
<proteinExistence type="predicted"/>